<protein>
    <submittedName>
        <fullName evidence="1">Uncharacterized protein</fullName>
    </submittedName>
</protein>
<comment type="caution">
    <text evidence="1">The sequence shown here is derived from an EMBL/GenBank/DDBJ whole genome shotgun (WGS) entry which is preliminary data.</text>
</comment>
<evidence type="ECO:0000313" key="2">
    <source>
        <dbReference type="Proteomes" id="UP001148737"/>
    </source>
</evidence>
<reference evidence="1" key="1">
    <citation type="submission" date="2022-07" db="EMBL/GenBank/DDBJ databases">
        <title>Genome Sequence of Lecanicillium saksenae.</title>
        <authorList>
            <person name="Buettner E."/>
        </authorList>
    </citation>
    <scope>NUCLEOTIDE SEQUENCE</scope>
    <source>
        <strain evidence="1">VT-O1</strain>
    </source>
</reference>
<name>A0ACC1QNN6_9HYPO</name>
<gene>
    <name evidence="1" type="ORF">NLG97_g6788</name>
</gene>
<dbReference type="Proteomes" id="UP001148737">
    <property type="component" value="Unassembled WGS sequence"/>
</dbReference>
<organism evidence="1 2">
    <name type="scientific">Lecanicillium saksenae</name>
    <dbReference type="NCBI Taxonomy" id="468837"/>
    <lineage>
        <taxon>Eukaryota</taxon>
        <taxon>Fungi</taxon>
        <taxon>Dikarya</taxon>
        <taxon>Ascomycota</taxon>
        <taxon>Pezizomycotina</taxon>
        <taxon>Sordariomycetes</taxon>
        <taxon>Hypocreomycetidae</taxon>
        <taxon>Hypocreales</taxon>
        <taxon>Cordycipitaceae</taxon>
        <taxon>Lecanicillium</taxon>
    </lineage>
</organism>
<accession>A0ACC1QNN6</accession>
<proteinExistence type="predicted"/>
<sequence>MRSFTTAASLLALAAGASAKLQYLGVAMAGIDFGCDIDGTCPLKTVALPLKNYGGADGKAQMEHFVKNDNLNIFRLPVSWQLLTNAKGGSTLDAQGWESYDTLMQTASSARAAPRTRPLPSSGPTSPPSTPTMTRSSSAS</sequence>
<keyword evidence="2" id="KW-1185">Reference proteome</keyword>
<evidence type="ECO:0000313" key="1">
    <source>
        <dbReference type="EMBL" id="KAJ3485573.1"/>
    </source>
</evidence>
<dbReference type="EMBL" id="JANAKD010000951">
    <property type="protein sequence ID" value="KAJ3485573.1"/>
    <property type="molecule type" value="Genomic_DNA"/>
</dbReference>